<dbReference type="EMBL" id="FZPH01000002">
    <property type="protein sequence ID" value="SNS95877.1"/>
    <property type="molecule type" value="Genomic_DNA"/>
</dbReference>
<dbReference type="InterPro" id="IPR043129">
    <property type="entry name" value="ATPase_NBD"/>
</dbReference>
<proteinExistence type="predicted"/>
<reference evidence="2 3" key="1">
    <citation type="submission" date="2017-06" db="EMBL/GenBank/DDBJ databases">
        <authorList>
            <person name="Kim H.J."/>
            <person name="Triplett B.A."/>
        </authorList>
    </citation>
    <scope>NUCLEOTIDE SEQUENCE [LARGE SCALE GENOMIC DNA]</scope>
    <source>
        <strain evidence="2 3">CGMCC 4.5593</strain>
    </source>
</reference>
<dbReference type="AlphaFoldDB" id="A0A239IQP2"/>
<evidence type="ECO:0000313" key="2">
    <source>
        <dbReference type="EMBL" id="SNS95877.1"/>
    </source>
</evidence>
<dbReference type="PANTHER" id="PTHR43190:SF3">
    <property type="entry name" value="N-ACETYL-D-GLUCOSAMINE KINASE"/>
    <property type="match status" value="1"/>
</dbReference>
<sequence>MCLVTLVIGGDCGGTSTRVVVTTLDGAVVGRGRGGPGNPVARPPAEAAAALVGAVRDALAGLDPTDVVGAVVGVAGYSRLTTAEGAAAYASAWSSTGVPVPLRTVGDAVVAYASGAGDVPTGSVLIAGTGAIACEIVDWTVGRRVDGIGWLLGDEGSGFWFGVAAARHTAHALHAGTGGALVSSVHAAVGGTGPEGFVSAFYALARDKMAALAPLVFEAVRLGDPAAATILEDGADRLAATLLALPPGDGPIVLAGGLLIAVPELRSAVEARLDRTALLAGDAAEAAARLAALQVDAGVLRVVEGA</sequence>
<evidence type="ECO:0000313" key="3">
    <source>
        <dbReference type="Proteomes" id="UP000198362"/>
    </source>
</evidence>
<organism evidence="2 3">
    <name type="scientific">Asanoa hainanensis</name>
    <dbReference type="NCBI Taxonomy" id="560556"/>
    <lineage>
        <taxon>Bacteria</taxon>
        <taxon>Bacillati</taxon>
        <taxon>Actinomycetota</taxon>
        <taxon>Actinomycetes</taxon>
        <taxon>Micromonosporales</taxon>
        <taxon>Micromonosporaceae</taxon>
        <taxon>Asanoa</taxon>
    </lineage>
</organism>
<feature type="domain" description="ATPase BadF/BadG/BcrA/BcrD type" evidence="1">
    <location>
        <begin position="9"/>
        <end position="261"/>
    </location>
</feature>
<accession>A0A239IQP2</accession>
<protein>
    <submittedName>
        <fullName evidence="2">BadF-type ATPase</fullName>
    </submittedName>
</protein>
<evidence type="ECO:0000259" key="1">
    <source>
        <dbReference type="Pfam" id="PF01869"/>
    </source>
</evidence>
<dbReference type="PANTHER" id="PTHR43190">
    <property type="entry name" value="N-ACETYL-D-GLUCOSAMINE KINASE"/>
    <property type="match status" value="1"/>
</dbReference>
<dbReference type="InterPro" id="IPR052519">
    <property type="entry name" value="Euk-type_GlcNAc_Kinase"/>
</dbReference>
<dbReference type="InterPro" id="IPR002731">
    <property type="entry name" value="ATPase_BadF"/>
</dbReference>
<dbReference type="Pfam" id="PF01869">
    <property type="entry name" value="BcrAD_BadFG"/>
    <property type="match status" value="1"/>
</dbReference>
<keyword evidence="3" id="KW-1185">Reference proteome</keyword>
<dbReference type="Gene3D" id="3.30.420.40">
    <property type="match status" value="2"/>
</dbReference>
<gene>
    <name evidence="2" type="ORF">SAMN05421812_102513</name>
</gene>
<dbReference type="SUPFAM" id="SSF53067">
    <property type="entry name" value="Actin-like ATPase domain"/>
    <property type="match status" value="2"/>
</dbReference>
<name>A0A239IQP2_9ACTN</name>
<dbReference type="OrthoDB" id="8701357at2"/>
<dbReference type="Proteomes" id="UP000198362">
    <property type="component" value="Unassembled WGS sequence"/>
</dbReference>